<sequence>MAHRTLLLLALVPIALLTLQLIIAPPFQMLTSLTARTASRLPRIFRLTRANSTMPSSFTLDPAIFNPTLYTQITNIWLPGVDLRGEALPHDVLKRWFMLTGAERDAFDSTCRAHFAHALDAIGPHVFSPPTAQPFIDEIDSKLDAGDAAWTALSLTLLLDQIPRNVYRTDEGLRKVYTHYDSMAYALSQTLLARPTRPDTHPQWRQSAAHRLWFYLPLMHSENLGAHNLLDKILVEATQDCERAEGSKGFVAAQVKAEKEHRAILERFGRYPHRNRALGRGSTGEEGVFLREGGATFGV</sequence>
<reference evidence="1" key="1">
    <citation type="journal article" date="2020" name="Stud. Mycol.">
        <title>101 Dothideomycetes genomes: a test case for predicting lifestyles and emergence of pathogens.</title>
        <authorList>
            <person name="Haridas S."/>
            <person name="Albert R."/>
            <person name="Binder M."/>
            <person name="Bloem J."/>
            <person name="Labutti K."/>
            <person name="Salamov A."/>
            <person name="Andreopoulos B."/>
            <person name="Baker S."/>
            <person name="Barry K."/>
            <person name="Bills G."/>
            <person name="Bluhm B."/>
            <person name="Cannon C."/>
            <person name="Castanera R."/>
            <person name="Culley D."/>
            <person name="Daum C."/>
            <person name="Ezra D."/>
            <person name="Gonzalez J."/>
            <person name="Henrissat B."/>
            <person name="Kuo A."/>
            <person name="Liang C."/>
            <person name="Lipzen A."/>
            <person name="Lutzoni F."/>
            <person name="Magnuson J."/>
            <person name="Mondo S."/>
            <person name="Nolan M."/>
            <person name="Ohm R."/>
            <person name="Pangilinan J."/>
            <person name="Park H.-J."/>
            <person name="Ramirez L."/>
            <person name="Alfaro M."/>
            <person name="Sun H."/>
            <person name="Tritt A."/>
            <person name="Yoshinaga Y."/>
            <person name="Zwiers L.-H."/>
            <person name="Turgeon B."/>
            <person name="Goodwin S."/>
            <person name="Spatafora J."/>
            <person name="Crous P."/>
            <person name="Grigoriev I."/>
        </authorList>
    </citation>
    <scope>NUCLEOTIDE SEQUENCE</scope>
    <source>
        <strain evidence="1">CBS 113818</strain>
    </source>
</reference>
<dbReference type="Pfam" id="PF06041">
    <property type="entry name" value="DUF924"/>
    <property type="match status" value="1"/>
</dbReference>
<dbReference type="Proteomes" id="UP000799424">
    <property type="component" value="Unassembled WGS sequence"/>
</dbReference>
<evidence type="ECO:0000313" key="2">
    <source>
        <dbReference type="Proteomes" id="UP000799424"/>
    </source>
</evidence>
<proteinExistence type="predicted"/>
<dbReference type="Gene3D" id="1.20.58.320">
    <property type="entry name" value="TPR-like"/>
    <property type="match status" value="1"/>
</dbReference>
<dbReference type="InterPro" id="IPR011990">
    <property type="entry name" value="TPR-like_helical_dom_sf"/>
</dbReference>
<evidence type="ECO:0000313" key="1">
    <source>
        <dbReference type="EMBL" id="KAF2831811.1"/>
    </source>
</evidence>
<dbReference type="EMBL" id="MU006218">
    <property type="protein sequence ID" value="KAF2831811.1"/>
    <property type="molecule type" value="Genomic_DNA"/>
</dbReference>
<dbReference type="Gene3D" id="1.25.40.10">
    <property type="entry name" value="Tetratricopeptide repeat domain"/>
    <property type="match status" value="1"/>
</dbReference>
<gene>
    <name evidence="1" type="ORF">CC86DRAFT_315428</name>
</gene>
<accession>A0A6A7AES3</accession>
<dbReference type="OrthoDB" id="414698at2759"/>
<feature type="non-terminal residue" evidence="1">
    <location>
        <position position="299"/>
    </location>
</feature>
<dbReference type="InterPro" id="IPR010323">
    <property type="entry name" value="DUF924"/>
</dbReference>
<keyword evidence="2" id="KW-1185">Reference proteome</keyword>
<dbReference type="AlphaFoldDB" id="A0A6A7AES3"/>
<protein>
    <submittedName>
        <fullName evidence="1">DUF924-domain-containing protein</fullName>
    </submittedName>
</protein>
<organism evidence="1 2">
    <name type="scientific">Ophiobolus disseminans</name>
    <dbReference type="NCBI Taxonomy" id="1469910"/>
    <lineage>
        <taxon>Eukaryota</taxon>
        <taxon>Fungi</taxon>
        <taxon>Dikarya</taxon>
        <taxon>Ascomycota</taxon>
        <taxon>Pezizomycotina</taxon>
        <taxon>Dothideomycetes</taxon>
        <taxon>Pleosporomycetidae</taxon>
        <taxon>Pleosporales</taxon>
        <taxon>Pleosporineae</taxon>
        <taxon>Phaeosphaeriaceae</taxon>
        <taxon>Ophiobolus</taxon>
    </lineage>
</organism>
<dbReference type="SUPFAM" id="SSF48452">
    <property type="entry name" value="TPR-like"/>
    <property type="match status" value="1"/>
</dbReference>
<name>A0A6A7AES3_9PLEO</name>